<dbReference type="Proteomes" id="UP001157502">
    <property type="component" value="Chromosome 6"/>
</dbReference>
<evidence type="ECO:0000313" key="1">
    <source>
        <dbReference type="EMBL" id="KAJ8009937.1"/>
    </source>
</evidence>
<sequence>MTDDTLCQRAHSATQDLSSQVLSTAAGQRAGGACATSWHSCLAQQPVHTPTGNWSPARDERVSPSLGRLGPQQLVAAPQASWPPFLLCRTGSHWLWPLGSNRFCRSLISGRGRELANRFAAALSGLFSRLRALVLAAFNCFVTDAPVPWPEPCDGFDGHLPEPPFRPPYPAACGLERGQTRCLPEVIGLMMSSITLGPRLVLAAAFLLRFQRQAELVSPYMVGGLKSLGRDERSFELVQLGHGLGALDTQVYSPPSSRLTRSGPERSVDLLLWSIGETYPRCAKQLLTTSSRFPWPRGDAGVGCPAQTQAT</sequence>
<accession>A0ACC2H264</accession>
<dbReference type="EMBL" id="CM055733">
    <property type="protein sequence ID" value="KAJ8009937.1"/>
    <property type="molecule type" value="Genomic_DNA"/>
</dbReference>
<protein>
    <submittedName>
        <fullName evidence="1">Uncharacterized protein</fullName>
    </submittedName>
</protein>
<reference evidence="1" key="1">
    <citation type="submission" date="2021-05" db="EMBL/GenBank/DDBJ databases">
        <authorList>
            <person name="Pan Q."/>
            <person name="Jouanno E."/>
            <person name="Zahm M."/>
            <person name="Klopp C."/>
            <person name="Cabau C."/>
            <person name="Louis A."/>
            <person name="Berthelot C."/>
            <person name="Parey E."/>
            <person name="Roest Crollius H."/>
            <person name="Montfort J."/>
            <person name="Robinson-Rechavi M."/>
            <person name="Bouchez O."/>
            <person name="Lampietro C."/>
            <person name="Lopez Roques C."/>
            <person name="Donnadieu C."/>
            <person name="Postlethwait J."/>
            <person name="Bobe J."/>
            <person name="Dillon D."/>
            <person name="Chandos A."/>
            <person name="von Hippel F."/>
            <person name="Guiguen Y."/>
        </authorList>
    </citation>
    <scope>NUCLEOTIDE SEQUENCE</scope>
    <source>
        <strain evidence="1">YG-Jan2019</strain>
    </source>
</reference>
<proteinExistence type="predicted"/>
<evidence type="ECO:0000313" key="2">
    <source>
        <dbReference type="Proteomes" id="UP001157502"/>
    </source>
</evidence>
<gene>
    <name evidence="1" type="ORF">DPEC_G00069370</name>
</gene>
<organism evidence="1 2">
    <name type="scientific">Dallia pectoralis</name>
    <name type="common">Alaska blackfish</name>
    <dbReference type="NCBI Taxonomy" id="75939"/>
    <lineage>
        <taxon>Eukaryota</taxon>
        <taxon>Metazoa</taxon>
        <taxon>Chordata</taxon>
        <taxon>Craniata</taxon>
        <taxon>Vertebrata</taxon>
        <taxon>Euteleostomi</taxon>
        <taxon>Actinopterygii</taxon>
        <taxon>Neopterygii</taxon>
        <taxon>Teleostei</taxon>
        <taxon>Protacanthopterygii</taxon>
        <taxon>Esociformes</taxon>
        <taxon>Umbridae</taxon>
        <taxon>Dallia</taxon>
    </lineage>
</organism>
<comment type="caution">
    <text evidence="1">The sequence shown here is derived from an EMBL/GenBank/DDBJ whole genome shotgun (WGS) entry which is preliminary data.</text>
</comment>
<keyword evidence="2" id="KW-1185">Reference proteome</keyword>
<name>A0ACC2H264_DALPE</name>